<name>A0A7T8KEA9_CALRO</name>
<organism evidence="1 2">
    <name type="scientific">Caligus rogercresseyi</name>
    <name type="common">Sea louse</name>
    <dbReference type="NCBI Taxonomy" id="217165"/>
    <lineage>
        <taxon>Eukaryota</taxon>
        <taxon>Metazoa</taxon>
        <taxon>Ecdysozoa</taxon>
        <taxon>Arthropoda</taxon>
        <taxon>Crustacea</taxon>
        <taxon>Multicrustacea</taxon>
        <taxon>Hexanauplia</taxon>
        <taxon>Copepoda</taxon>
        <taxon>Siphonostomatoida</taxon>
        <taxon>Caligidae</taxon>
        <taxon>Caligus</taxon>
    </lineage>
</organism>
<protein>
    <submittedName>
        <fullName evidence="1">Uncharacterized protein</fullName>
    </submittedName>
</protein>
<dbReference type="Proteomes" id="UP000595437">
    <property type="component" value="Chromosome 4"/>
</dbReference>
<dbReference type="EMBL" id="CP045893">
    <property type="protein sequence ID" value="QQP54324.1"/>
    <property type="molecule type" value="Genomic_DNA"/>
</dbReference>
<accession>A0A7T8KEA9</accession>
<keyword evidence="2" id="KW-1185">Reference proteome</keyword>
<sequence>MVCSQVVGKPDDPALIFLREATAKDKFYGSIVEAIPKCVRKTLSLCLRMISCGL</sequence>
<gene>
    <name evidence="1" type="ORF">FKW44_007124</name>
</gene>
<reference evidence="2" key="1">
    <citation type="submission" date="2021-01" db="EMBL/GenBank/DDBJ databases">
        <title>Caligus Genome Assembly.</title>
        <authorList>
            <person name="Gallardo-Escarate C."/>
        </authorList>
    </citation>
    <scope>NUCLEOTIDE SEQUENCE [LARGE SCALE GENOMIC DNA]</scope>
</reference>
<dbReference type="AlphaFoldDB" id="A0A7T8KEA9"/>
<evidence type="ECO:0000313" key="2">
    <source>
        <dbReference type="Proteomes" id="UP000595437"/>
    </source>
</evidence>
<proteinExistence type="predicted"/>
<evidence type="ECO:0000313" key="1">
    <source>
        <dbReference type="EMBL" id="QQP54324.1"/>
    </source>
</evidence>